<evidence type="ECO:0000256" key="4">
    <source>
        <dbReference type="ARBA" id="ARBA00022833"/>
    </source>
</evidence>
<dbReference type="SMART" id="SM00355">
    <property type="entry name" value="ZnF_C2H2"/>
    <property type="match status" value="2"/>
</dbReference>
<proteinExistence type="predicted"/>
<feature type="region of interest" description="Disordered" evidence="6">
    <location>
        <begin position="415"/>
        <end position="435"/>
    </location>
</feature>
<feature type="compositionally biased region" description="Polar residues" evidence="6">
    <location>
        <begin position="415"/>
        <end position="426"/>
    </location>
</feature>
<reference evidence="8" key="1">
    <citation type="submission" date="2021-01" db="EMBL/GenBank/DDBJ databases">
        <authorList>
            <person name="Corre E."/>
            <person name="Pelletier E."/>
            <person name="Niang G."/>
            <person name="Scheremetjew M."/>
            <person name="Finn R."/>
            <person name="Kale V."/>
            <person name="Holt S."/>
            <person name="Cochrane G."/>
            <person name="Meng A."/>
            <person name="Brown T."/>
            <person name="Cohen L."/>
        </authorList>
    </citation>
    <scope>NUCLEOTIDE SEQUENCE</scope>
    <source>
        <strain evidence="8">CCMP3278</strain>
    </source>
</reference>
<dbReference type="Gene3D" id="3.30.160.60">
    <property type="entry name" value="Classic Zinc Finger"/>
    <property type="match status" value="2"/>
</dbReference>
<keyword evidence="3 5" id="KW-0863">Zinc-finger</keyword>
<dbReference type="GO" id="GO:0008270">
    <property type="term" value="F:zinc ion binding"/>
    <property type="evidence" value="ECO:0007669"/>
    <property type="project" value="UniProtKB-KW"/>
</dbReference>
<feature type="compositionally biased region" description="Basic and acidic residues" evidence="6">
    <location>
        <begin position="187"/>
        <end position="197"/>
    </location>
</feature>
<feature type="region of interest" description="Disordered" evidence="6">
    <location>
        <begin position="157"/>
        <end position="210"/>
    </location>
</feature>
<dbReference type="PROSITE" id="PS50157">
    <property type="entry name" value="ZINC_FINGER_C2H2_2"/>
    <property type="match status" value="2"/>
</dbReference>
<keyword evidence="2" id="KW-0677">Repeat</keyword>
<dbReference type="InterPro" id="IPR013087">
    <property type="entry name" value="Znf_C2H2_type"/>
</dbReference>
<evidence type="ECO:0000256" key="3">
    <source>
        <dbReference type="ARBA" id="ARBA00022771"/>
    </source>
</evidence>
<dbReference type="PANTHER" id="PTHR24409:SF295">
    <property type="entry name" value="AZ2-RELATED"/>
    <property type="match status" value="1"/>
</dbReference>
<dbReference type="GO" id="GO:0000977">
    <property type="term" value="F:RNA polymerase II transcription regulatory region sequence-specific DNA binding"/>
    <property type="evidence" value="ECO:0007669"/>
    <property type="project" value="TreeGrafter"/>
</dbReference>
<feature type="domain" description="C2H2-type" evidence="7">
    <location>
        <begin position="103"/>
        <end position="131"/>
    </location>
</feature>
<dbReference type="EMBL" id="HBFP01006120">
    <property type="protein sequence ID" value="CAD8819969.1"/>
    <property type="molecule type" value="Transcribed_RNA"/>
</dbReference>
<evidence type="ECO:0000256" key="6">
    <source>
        <dbReference type="SAM" id="MobiDB-lite"/>
    </source>
</evidence>
<dbReference type="PANTHER" id="PTHR24409">
    <property type="entry name" value="ZINC FINGER PROTEIN 142"/>
    <property type="match status" value="1"/>
</dbReference>
<evidence type="ECO:0000259" key="7">
    <source>
        <dbReference type="PROSITE" id="PS50157"/>
    </source>
</evidence>
<name>A0A7S0ZF97_9RHOD</name>
<feature type="domain" description="C2H2-type" evidence="7">
    <location>
        <begin position="73"/>
        <end position="102"/>
    </location>
</feature>
<feature type="compositionally biased region" description="Polar residues" evidence="6">
    <location>
        <begin position="198"/>
        <end position="207"/>
    </location>
</feature>
<dbReference type="InterPro" id="IPR036236">
    <property type="entry name" value="Znf_C2H2_sf"/>
</dbReference>
<dbReference type="Pfam" id="PF00096">
    <property type="entry name" value="zf-C2H2"/>
    <property type="match status" value="1"/>
</dbReference>
<accession>A0A7S0ZF97</accession>
<dbReference type="GO" id="GO:0000981">
    <property type="term" value="F:DNA-binding transcription factor activity, RNA polymerase II-specific"/>
    <property type="evidence" value="ECO:0007669"/>
    <property type="project" value="TreeGrafter"/>
</dbReference>
<evidence type="ECO:0000256" key="2">
    <source>
        <dbReference type="ARBA" id="ARBA00022737"/>
    </source>
</evidence>
<dbReference type="GO" id="GO:0005634">
    <property type="term" value="C:nucleus"/>
    <property type="evidence" value="ECO:0007669"/>
    <property type="project" value="TreeGrafter"/>
</dbReference>
<keyword evidence="4" id="KW-0862">Zinc</keyword>
<dbReference type="AlphaFoldDB" id="A0A7S0ZF97"/>
<organism evidence="8">
    <name type="scientific">Timspurckia oligopyrenoides</name>
    <dbReference type="NCBI Taxonomy" id="708627"/>
    <lineage>
        <taxon>Eukaryota</taxon>
        <taxon>Rhodophyta</taxon>
        <taxon>Bangiophyceae</taxon>
        <taxon>Porphyridiales</taxon>
        <taxon>Porphyridiaceae</taxon>
        <taxon>Timspurckia</taxon>
    </lineage>
</organism>
<gene>
    <name evidence="8" type="ORF">TOLI1172_LOCUS4358</name>
</gene>
<sequence>MIIENIDCEKKSTGITIVKGFTSIMNDDVVAFNTIQPMEYGKEDVNLEKVANSGENQKFGGSLSEKQATHQFYTCAEPGCEREFTRKSNLNAHQRMHTDERPYFCETCGIRFRWRSGLNTHKRKVAAGDIACIPSANLVDTKQDNKNDRAVETAKIQRFVQERKKRTENSASRKSAEENKRKKARKSTKEPTGDSHSPDTISDTVTLTKHPILDRASEETLVGSLFRNDQNLHSRNVFATLPRLFGPTTQTETLSSELDLSSLFPTSTAAANTMVSASAPKDDRFPSTFGSRLFLNANTSGSGIQFNAPSVNFNTSIGLHPLGFMSSRDVPGFSSDWNFPREATDATASAIGAPFGGMSTDFGWLRSSTFDVSLRLRSDPSLILPADTNWGPAESQMPVVGEHLSRVLPSHSQFNDNHLQQSTQNQHSRDANPPIPNAWIAAASVARRIQQLGGSHVKDS</sequence>
<keyword evidence="1" id="KW-0479">Metal-binding</keyword>
<evidence type="ECO:0000313" key="8">
    <source>
        <dbReference type="EMBL" id="CAD8819969.1"/>
    </source>
</evidence>
<protein>
    <recommendedName>
        <fullName evidence="7">C2H2-type domain-containing protein</fullName>
    </recommendedName>
</protein>
<dbReference type="PROSITE" id="PS00028">
    <property type="entry name" value="ZINC_FINGER_C2H2_1"/>
    <property type="match status" value="1"/>
</dbReference>
<evidence type="ECO:0000256" key="5">
    <source>
        <dbReference type="PROSITE-ProRule" id="PRU00042"/>
    </source>
</evidence>
<evidence type="ECO:0000256" key="1">
    <source>
        <dbReference type="ARBA" id="ARBA00022723"/>
    </source>
</evidence>
<dbReference type="SUPFAM" id="SSF57667">
    <property type="entry name" value="beta-beta-alpha zinc fingers"/>
    <property type="match status" value="1"/>
</dbReference>